<dbReference type="PIRSF" id="PIRSF000151">
    <property type="entry name" value="GPR"/>
    <property type="match status" value="1"/>
</dbReference>
<dbReference type="Proteomes" id="UP001228113">
    <property type="component" value="Chromosome"/>
</dbReference>
<comment type="function">
    <text evidence="7">Catalyzes the NADPH-dependent reduction of L-glutamate 5-phosphate into L-glutamate 5-semialdehyde and phosphate. The product spontaneously undergoes cyclization to form 1-pyrroline-5-carboxylate.</text>
</comment>
<dbReference type="GO" id="GO:0005737">
    <property type="term" value="C:cytoplasm"/>
    <property type="evidence" value="ECO:0007669"/>
    <property type="project" value="UniProtKB-SubCell"/>
</dbReference>
<sequence>MSQAMKVLAATARAATRTLGTCPDAQRAGALRQAAGALRAGRQAVLEANAADCAAAADLPAALLARLHLDAAKVEEMARGLEAVAALPDPLGRVDLRRRLDEGLELTRITVPLGVLAVIFESRPDAAVQIGALAVKSGNAALLKGGREAARTVALLVDLLRGALAAEGLPPGALQRLEDRDEVDALLALHGDVDLVIPRGSSDLVRAIQARTRIPVLGHAEGVCHLYLHAAADPAMALDLVRDAKLQYPAACNAVETVLVDAAAAPRLVPALVAALPEVAFRGCPRARALAPMAEAAEADWDAEYGAPILALRVVDGLDEALAHIAAHGSGHTEAIVTGDPEAAARFLREVDAAGVYHNASTRFADGYRYGFGAEVGIATGRLHARGPVGLEGLVTVKYLLQGQGHRVADYAGPGARPFRHEDLPPA</sequence>
<dbReference type="Pfam" id="PF00171">
    <property type="entry name" value="Aldedh"/>
    <property type="match status" value="1"/>
</dbReference>
<dbReference type="NCBIfam" id="TIGR00407">
    <property type="entry name" value="proA"/>
    <property type="match status" value="1"/>
</dbReference>
<dbReference type="SUPFAM" id="SSF53720">
    <property type="entry name" value="ALDH-like"/>
    <property type="match status" value="1"/>
</dbReference>
<name>A0AA48KDG7_9BACT</name>
<dbReference type="InterPro" id="IPR020593">
    <property type="entry name" value="G-glutamylP_reductase_CS"/>
</dbReference>
<dbReference type="CDD" id="cd07079">
    <property type="entry name" value="ALDH_F18-19_ProA-GPR"/>
    <property type="match status" value="1"/>
</dbReference>
<comment type="pathway">
    <text evidence="1 7">Amino-acid biosynthesis; L-proline biosynthesis; L-glutamate 5-semialdehyde from L-glutamate: step 2/2.</text>
</comment>
<dbReference type="NCBIfam" id="NF001221">
    <property type="entry name" value="PRK00197.1"/>
    <property type="match status" value="1"/>
</dbReference>
<dbReference type="HAMAP" id="MF_00412">
    <property type="entry name" value="ProA"/>
    <property type="match status" value="1"/>
</dbReference>
<evidence type="ECO:0000256" key="1">
    <source>
        <dbReference type="ARBA" id="ARBA00004985"/>
    </source>
</evidence>
<proteinExistence type="inferred from homology"/>
<dbReference type="PROSITE" id="PS01223">
    <property type="entry name" value="PROA"/>
    <property type="match status" value="1"/>
</dbReference>
<comment type="similarity">
    <text evidence="7">Belongs to the gamma-glutamyl phosphate reductase family.</text>
</comment>
<evidence type="ECO:0000256" key="2">
    <source>
        <dbReference type="ARBA" id="ARBA00022605"/>
    </source>
</evidence>
<dbReference type="InterPro" id="IPR012134">
    <property type="entry name" value="Glu-5-SA_DH"/>
</dbReference>
<keyword evidence="3 7" id="KW-0641">Proline biosynthesis</keyword>
<dbReference type="EC" id="1.2.1.41" evidence="7"/>
<dbReference type="RefSeq" id="WP_316410608.1">
    <property type="nucleotide sequence ID" value="NZ_AP027081.1"/>
</dbReference>
<dbReference type="GO" id="GO:0055129">
    <property type="term" value="P:L-proline biosynthetic process"/>
    <property type="evidence" value="ECO:0007669"/>
    <property type="project" value="UniProtKB-UniRule"/>
</dbReference>
<keyword evidence="7" id="KW-0963">Cytoplasm</keyword>
<dbReference type="AlphaFoldDB" id="A0AA48KDG7"/>
<dbReference type="EMBL" id="AP027081">
    <property type="protein sequence ID" value="BDU78186.1"/>
    <property type="molecule type" value="Genomic_DNA"/>
</dbReference>
<dbReference type="Gene3D" id="3.40.309.10">
    <property type="entry name" value="Aldehyde Dehydrogenase, Chain A, domain 2"/>
    <property type="match status" value="1"/>
</dbReference>
<evidence type="ECO:0000256" key="3">
    <source>
        <dbReference type="ARBA" id="ARBA00022650"/>
    </source>
</evidence>
<dbReference type="PANTHER" id="PTHR11063:SF8">
    <property type="entry name" value="DELTA-1-PYRROLINE-5-CARBOXYLATE SYNTHASE"/>
    <property type="match status" value="1"/>
</dbReference>
<evidence type="ECO:0000256" key="4">
    <source>
        <dbReference type="ARBA" id="ARBA00022857"/>
    </source>
</evidence>
<evidence type="ECO:0000259" key="8">
    <source>
        <dbReference type="Pfam" id="PF00171"/>
    </source>
</evidence>
<keyword evidence="10" id="KW-1185">Reference proteome</keyword>
<organism evidence="9 10">
    <name type="scientific">Mesoterricola sediminis</name>
    <dbReference type="NCBI Taxonomy" id="2927980"/>
    <lineage>
        <taxon>Bacteria</taxon>
        <taxon>Pseudomonadati</taxon>
        <taxon>Acidobacteriota</taxon>
        <taxon>Holophagae</taxon>
        <taxon>Holophagales</taxon>
        <taxon>Holophagaceae</taxon>
        <taxon>Mesoterricola</taxon>
    </lineage>
</organism>
<evidence type="ECO:0000313" key="9">
    <source>
        <dbReference type="EMBL" id="BDU78186.1"/>
    </source>
</evidence>
<dbReference type="PANTHER" id="PTHR11063">
    <property type="entry name" value="GLUTAMATE SEMIALDEHYDE DEHYDROGENASE"/>
    <property type="match status" value="1"/>
</dbReference>
<dbReference type="GO" id="GO:0004350">
    <property type="term" value="F:glutamate-5-semialdehyde dehydrogenase activity"/>
    <property type="evidence" value="ECO:0007669"/>
    <property type="project" value="UniProtKB-UniRule"/>
</dbReference>
<protein>
    <recommendedName>
        <fullName evidence="7">Gamma-glutamyl phosphate reductase</fullName>
        <shortName evidence="7">GPR</shortName>
        <ecNumber evidence="7">1.2.1.41</ecNumber>
    </recommendedName>
    <alternativeName>
        <fullName evidence="7">Glutamate-5-semialdehyde dehydrogenase</fullName>
    </alternativeName>
    <alternativeName>
        <fullName evidence="7">Glutamyl-gamma-semialdehyde dehydrogenase</fullName>
        <shortName evidence="7">GSA dehydrogenase</shortName>
    </alternativeName>
</protein>
<dbReference type="InterPro" id="IPR016161">
    <property type="entry name" value="Ald_DH/histidinol_DH"/>
</dbReference>
<dbReference type="InterPro" id="IPR016162">
    <property type="entry name" value="Ald_DH_N"/>
</dbReference>
<accession>A0AA48KDG7</accession>
<comment type="subcellular location">
    <subcellularLocation>
        <location evidence="7">Cytoplasm</location>
    </subcellularLocation>
</comment>
<dbReference type="KEGG" id="msea:METESE_31440"/>
<dbReference type="InterPro" id="IPR015590">
    <property type="entry name" value="Aldehyde_DH_dom"/>
</dbReference>
<keyword evidence="2 7" id="KW-0028">Amino-acid biosynthesis</keyword>
<keyword evidence="5 7" id="KW-0560">Oxidoreductase</keyword>
<evidence type="ECO:0000256" key="7">
    <source>
        <dbReference type="HAMAP-Rule" id="MF_00412"/>
    </source>
</evidence>
<evidence type="ECO:0000256" key="5">
    <source>
        <dbReference type="ARBA" id="ARBA00023002"/>
    </source>
</evidence>
<dbReference type="InterPro" id="IPR000965">
    <property type="entry name" value="GPR_dom"/>
</dbReference>
<dbReference type="GO" id="GO:0050661">
    <property type="term" value="F:NADP binding"/>
    <property type="evidence" value="ECO:0007669"/>
    <property type="project" value="InterPro"/>
</dbReference>
<comment type="catalytic activity">
    <reaction evidence="6 7">
        <text>L-glutamate 5-semialdehyde + phosphate + NADP(+) = L-glutamyl 5-phosphate + NADPH + H(+)</text>
        <dbReference type="Rhea" id="RHEA:19541"/>
        <dbReference type="ChEBI" id="CHEBI:15378"/>
        <dbReference type="ChEBI" id="CHEBI:43474"/>
        <dbReference type="ChEBI" id="CHEBI:57783"/>
        <dbReference type="ChEBI" id="CHEBI:58066"/>
        <dbReference type="ChEBI" id="CHEBI:58274"/>
        <dbReference type="ChEBI" id="CHEBI:58349"/>
        <dbReference type="EC" id="1.2.1.41"/>
    </reaction>
</comment>
<keyword evidence="4 7" id="KW-0521">NADP</keyword>
<reference evidence="9" key="1">
    <citation type="journal article" date="2023" name="Int. J. Syst. Evol. Microbiol.">
        <title>Mesoterricola silvestris gen. nov., sp. nov., Mesoterricola sediminis sp. nov., Geothrix oryzae sp. nov., Geothrix edaphica sp. nov., Geothrix rubra sp. nov., and Geothrix limicola sp. nov., six novel members of Acidobacteriota isolated from soils.</title>
        <authorList>
            <person name="Itoh H."/>
            <person name="Sugisawa Y."/>
            <person name="Mise K."/>
            <person name="Xu Z."/>
            <person name="Kuniyasu M."/>
            <person name="Ushijima N."/>
            <person name="Kawano K."/>
            <person name="Kobayashi E."/>
            <person name="Shiratori Y."/>
            <person name="Masuda Y."/>
            <person name="Senoo K."/>
        </authorList>
    </citation>
    <scope>NUCLEOTIDE SEQUENCE</scope>
    <source>
        <strain evidence="9">W786</strain>
    </source>
</reference>
<dbReference type="InterPro" id="IPR016163">
    <property type="entry name" value="Ald_DH_C"/>
</dbReference>
<dbReference type="Gene3D" id="3.40.605.10">
    <property type="entry name" value="Aldehyde Dehydrogenase, Chain A, domain 1"/>
    <property type="match status" value="1"/>
</dbReference>
<feature type="domain" description="Aldehyde dehydrogenase" evidence="8">
    <location>
        <begin position="8"/>
        <end position="299"/>
    </location>
</feature>
<evidence type="ECO:0000313" key="10">
    <source>
        <dbReference type="Proteomes" id="UP001228113"/>
    </source>
</evidence>
<evidence type="ECO:0000256" key="6">
    <source>
        <dbReference type="ARBA" id="ARBA00049024"/>
    </source>
</evidence>
<gene>
    <name evidence="7 9" type="primary">proA</name>
    <name evidence="9" type="ORF">METESE_31440</name>
</gene>